<proteinExistence type="predicted"/>
<dbReference type="AlphaFoldDB" id="A0A437K4A4"/>
<protein>
    <submittedName>
        <fullName evidence="2">Phage tail family protein</fullName>
    </submittedName>
</protein>
<dbReference type="EMBL" id="RZTZ01000017">
    <property type="protein sequence ID" value="RVT57410.1"/>
    <property type="molecule type" value="Genomic_DNA"/>
</dbReference>
<organism evidence="2 3">
    <name type="scientific">Niallia taxi</name>
    <dbReference type="NCBI Taxonomy" id="2499688"/>
    <lineage>
        <taxon>Bacteria</taxon>
        <taxon>Bacillati</taxon>
        <taxon>Bacillota</taxon>
        <taxon>Bacilli</taxon>
        <taxon>Bacillales</taxon>
        <taxon>Bacillaceae</taxon>
        <taxon>Niallia</taxon>
    </lineage>
</organism>
<evidence type="ECO:0000259" key="1">
    <source>
        <dbReference type="Pfam" id="PF05709"/>
    </source>
</evidence>
<evidence type="ECO:0000313" key="3">
    <source>
        <dbReference type="Proteomes" id="UP000288024"/>
    </source>
</evidence>
<comment type="caution">
    <text evidence="2">The sequence shown here is derived from an EMBL/GenBank/DDBJ whole genome shotgun (WGS) entry which is preliminary data.</text>
</comment>
<gene>
    <name evidence="2" type="ORF">EM808_24605</name>
</gene>
<dbReference type="Proteomes" id="UP000288024">
    <property type="component" value="Unassembled WGS sequence"/>
</dbReference>
<dbReference type="Pfam" id="PF05709">
    <property type="entry name" value="Sipho_tail"/>
    <property type="match status" value="1"/>
</dbReference>
<dbReference type="RefSeq" id="WP_127741849.1">
    <property type="nucleotide sequence ID" value="NZ_RZTZ01000017.1"/>
</dbReference>
<sequence>MNMIVTKLDGKTYDLESMGITLREFNPESPSPRHVTEEIEGIHGLIDNGTTYAERKINCSFYLKAVDVEDYYLFRDEIFALFDSSQAFYVTESRNIGKRWLVKTDGTYSIDQERVYGMFDVTFVAFQPFAESRGTTLSPFSFDSDLWQIGEGLDDGIPPQYRFNTTTFRVYNAGNVVVSPVQMPMQITYLGESSTLQIKNRTTGDAWLYSGTSEPNDVIDLNRVQAKKNSVSIFAATNRKYITLAPGWNEFILLGTRGSFEIAFNFRYYYL</sequence>
<accession>A0A437K4A4</accession>
<name>A0A437K4A4_9BACI</name>
<dbReference type="Gene3D" id="2.40.30.200">
    <property type="match status" value="1"/>
</dbReference>
<keyword evidence="3" id="KW-1185">Reference proteome</keyword>
<reference evidence="2 3" key="1">
    <citation type="submission" date="2019-01" db="EMBL/GenBank/DDBJ databases">
        <title>Bacillus sp. M5HDSG1-1, whole genome shotgun sequence.</title>
        <authorList>
            <person name="Tuo L."/>
        </authorList>
    </citation>
    <scope>NUCLEOTIDE SEQUENCE [LARGE SCALE GENOMIC DNA]</scope>
    <source>
        <strain evidence="2 3">M5HDSG1-1</strain>
    </source>
</reference>
<feature type="domain" description="Siphovirus-type tail component RIFT-related" evidence="1">
    <location>
        <begin position="9"/>
        <end position="124"/>
    </location>
</feature>
<evidence type="ECO:0000313" key="2">
    <source>
        <dbReference type="EMBL" id="RVT57410.1"/>
    </source>
</evidence>
<dbReference type="InterPro" id="IPR008841">
    <property type="entry name" value="Siphovirus-type_tail_N"/>
</dbReference>